<dbReference type="InterPro" id="IPR004685">
    <property type="entry name" value="Brnchd-chn_aa_trnsp_Livcs"/>
</dbReference>
<feature type="transmembrane region" description="Helical" evidence="9">
    <location>
        <begin position="344"/>
        <end position="363"/>
    </location>
</feature>
<feature type="transmembrane region" description="Helical" evidence="9">
    <location>
        <begin position="257"/>
        <end position="276"/>
    </location>
</feature>
<reference evidence="10 11" key="1">
    <citation type="submission" date="2013-02" db="EMBL/GenBank/DDBJ databases">
        <title>The Genome Sequence of Acinetobacter soli NIPH 2899.</title>
        <authorList>
            <consortium name="The Broad Institute Genome Sequencing Platform"/>
            <consortium name="The Broad Institute Genome Sequencing Center for Infectious Disease"/>
            <person name="Cerqueira G."/>
            <person name="Feldgarden M."/>
            <person name="Courvalin P."/>
            <person name="Perichon B."/>
            <person name="Grillot-Courvalin C."/>
            <person name="Clermont D."/>
            <person name="Rocha E."/>
            <person name="Yoon E.-J."/>
            <person name="Nemec A."/>
            <person name="Walker B."/>
            <person name="Young S.K."/>
            <person name="Zeng Q."/>
            <person name="Gargeya S."/>
            <person name="Fitzgerald M."/>
            <person name="Haas B."/>
            <person name="Abouelleil A."/>
            <person name="Alvarado L."/>
            <person name="Arachchi H.M."/>
            <person name="Berlin A.M."/>
            <person name="Chapman S.B."/>
            <person name="Dewar J."/>
            <person name="Goldberg J."/>
            <person name="Griggs A."/>
            <person name="Gujja S."/>
            <person name="Hansen M."/>
            <person name="Howarth C."/>
            <person name="Imamovic A."/>
            <person name="Larimer J."/>
            <person name="McCowan C."/>
            <person name="Murphy C."/>
            <person name="Neiman D."/>
            <person name="Pearson M."/>
            <person name="Priest M."/>
            <person name="Roberts A."/>
            <person name="Saif S."/>
            <person name="Shea T."/>
            <person name="Sisk P."/>
            <person name="Sykes S."/>
            <person name="Wortman J."/>
            <person name="Nusbaum C."/>
            <person name="Birren B."/>
        </authorList>
    </citation>
    <scope>NUCLEOTIDE SEQUENCE [LARGE SCALE GENOMIC DNA]</scope>
    <source>
        <strain evidence="10 11">NIPH 2899</strain>
    </source>
</reference>
<accession>A0ABN0JW15</accession>
<keyword evidence="4" id="KW-1003">Cell membrane</keyword>
<feature type="transmembrane region" description="Helical" evidence="9">
    <location>
        <begin position="181"/>
        <end position="204"/>
    </location>
</feature>
<name>A0ABN0JW15_9GAMM</name>
<evidence type="ECO:0000256" key="6">
    <source>
        <dbReference type="ARBA" id="ARBA00022970"/>
    </source>
</evidence>
<evidence type="ECO:0000313" key="10">
    <source>
        <dbReference type="EMBL" id="ENV59774.1"/>
    </source>
</evidence>
<dbReference type="NCBIfam" id="TIGR00796">
    <property type="entry name" value="livcs"/>
    <property type="match status" value="1"/>
</dbReference>
<feature type="transmembrane region" description="Helical" evidence="9">
    <location>
        <begin position="224"/>
        <end position="245"/>
    </location>
</feature>
<feature type="transmembrane region" description="Helical" evidence="9">
    <location>
        <begin position="311"/>
        <end position="337"/>
    </location>
</feature>
<dbReference type="Proteomes" id="UP000018433">
    <property type="component" value="Unassembled WGS sequence"/>
</dbReference>
<protein>
    <recommendedName>
        <fullName evidence="9">Branched-chain amino acid transport system carrier protein</fullName>
    </recommendedName>
</protein>
<evidence type="ECO:0000256" key="3">
    <source>
        <dbReference type="ARBA" id="ARBA00022448"/>
    </source>
</evidence>
<dbReference type="PANTHER" id="PTHR30588:SF0">
    <property type="entry name" value="BRANCHED-CHAIN AMINO ACID PERMEASE BRNQ"/>
    <property type="match status" value="1"/>
</dbReference>
<keyword evidence="5 9" id="KW-0812">Transmembrane</keyword>
<keyword evidence="6 9" id="KW-0029">Amino-acid transport</keyword>
<comment type="subcellular location">
    <subcellularLocation>
        <location evidence="9">Cell inner membrane</location>
        <topology evidence="9">Multi-pass membrane protein</topology>
    </subcellularLocation>
    <subcellularLocation>
        <location evidence="1">Cell membrane</location>
        <topology evidence="1">Multi-pass membrane protein</topology>
    </subcellularLocation>
</comment>
<keyword evidence="7 9" id="KW-1133">Transmembrane helix</keyword>
<proteinExistence type="inferred from homology"/>
<comment type="function">
    <text evidence="9">Component of the transport system for branched-chain amino acids.</text>
</comment>
<dbReference type="Gene3D" id="1.20.1740.10">
    <property type="entry name" value="Amino acid/polyamine transporter I"/>
    <property type="match status" value="1"/>
</dbReference>
<dbReference type="PANTHER" id="PTHR30588">
    <property type="entry name" value="BRANCHED-CHAIN AMINO ACID TRANSPORT SYSTEM 2 CARRIER PROTEIN"/>
    <property type="match status" value="1"/>
</dbReference>
<evidence type="ECO:0000313" key="11">
    <source>
        <dbReference type="Proteomes" id="UP000018433"/>
    </source>
</evidence>
<feature type="transmembrane region" description="Helical" evidence="9">
    <location>
        <begin position="40"/>
        <end position="59"/>
    </location>
</feature>
<evidence type="ECO:0000256" key="8">
    <source>
        <dbReference type="ARBA" id="ARBA00023136"/>
    </source>
</evidence>
<feature type="transmembrane region" description="Helical" evidence="9">
    <location>
        <begin position="440"/>
        <end position="456"/>
    </location>
</feature>
<gene>
    <name evidence="10" type="ORF">F950_02328</name>
</gene>
<feature type="transmembrane region" description="Helical" evidence="9">
    <location>
        <begin position="369"/>
        <end position="391"/>
    </location>
</feature>
<keyword evidence="3 9" id="KW-0813">Transport</keyword>
<feature type="transmembrane region" description="Helical" evidence="9">
    <location>
        <begin position="71"/>
        <end position="94"/>
    </location>
</feature>
<sequence length="461" mass="49384">MFLLIFVPCELHKNGSFCSKIRASLLRLTFFMTSLRTSDIIALGFMTFALFIGAGNIIFPPIVAQQAGEHVWLAAAGFLITAVGLPVITIMALSRMEGSIAMISSPLGRVFSLILTVVCYLSVGPLFATPRTATVSYEIGFSSFFGTSASSLLIYSIVYFAVVTLVSLYPNKLLDTVGHVLAPLKIFALAILGIAAVAIPSGYIPPAINNYVTNPVSEGFVNGYLTMDTLGALVFGIVIIQAIYSRGVSDPKLVTRYAVIASIISGIGLTLVYLSLFKLGLGSHEVAPNASNGAVILHAYVQHAFGNLGTWFLSGLIFLACMVTAIGLTCACAEYFAQLTKLPYKLFVFVLVGFSLIISNLGLTKLIAVSVPVLTAIYPPAIVVIMLSFFWKFWKKPSNVVGPVTACSFLFGIIEGLKTAGFTDALPSFVQHLPLNEQNLAWLIPSLVVLVISIVIDKVKN</sequence>
<dbReference type="Pfam" id="PF05525">
    <property type="entry name" value="Branch_AA_trans"/>
    <property type="match status" value="1"/>
</dbReference>
<evidence type="ECO:0000256" key="1">
    <source>
        <dbReference type="ARBA" id="ARBA00004651"/>
    </source>
</evidence>
<feature type="transmembrane region" description="Helical" evidence="9">
    <location>
        <begin position="148"/>
        <end position="169"/>
    </location>
</feature>
<organism evidence="10 11">
    <name type="scientific">Acinetobacter soli NIPH 2899</name>
    <dbReference type="NCBI Taxonomy" id="1217677"/>
    <lineage>
        <taxon>Bacteria</taxon>
        <taxon>Pseudomonadati</taxon>
        <taxon>Pseudomonadota</taxon>
        <taxon>Gammaproteobacteria</taxon>
        <taxon>Moraxellales</taxon>
        <taxon>Moraxellaceae</taxon>
        <taxon>Acinetobacter</taxon>
    </lineage>
</organism>
<evidence type="ECO:0000256" key="5">
    <source>
        <dbReference type="ARBA" id="ARBA00022692"/>
    </source>
</evidence>
<evidence type="ECO:0000256" key="4">
    <source>
        <dbReference type="ARBA" id="ARBA00022475"/>
    </source>
</evidence>
<comment type="caution">
    <text evidence="10">The sequence shown here is derived from an EMBL/GenBank/DDBJ whole genome shotgun (WGS) entry which is preliminary data.</text>
</comment>
<feature type="transmembrane region" description="Helical" evidence="9">
    <location>
        <begin position="400"/>
        <end position="420"/>
    </location>
</feature>
<comment type="similarity">
    <text evidence="2 9">Belongs to the branched chain amino acid transporter family.</text>
</comment>
<feature type="transmembrane region" description="Helical" evidence="9">
    <location>
        <begin position="106"/>
        <end position="128"/>
    </location>
</feature>
<evidence type="ECO:0000256" key="2">
    <source>
        <dbReference type="ARBA" id="ARBA00008540"/>
    </source>
</evidence>
<keyword evidence="11" id="KW-1185">Reference proteome</keyword>
<evidence type="ECO:0000256" key="9">
    <source>
        <dbReference type="RuleBase" id="RU362122"/>
    </source>
</evidence>
<keyword evidence="8 9" id="KW-0472">Membrane</keyword>
<dbReference type="EMBL" id="APPV01000011">
    <property type="protein sequence ID" value="ENV59774.1"/>
    <property type="molecule type" value="Genomic_DNA"/>
</dbReference>
<evidence type="ECO:0000256" key="7">
    <source>
        <dbReference type="ARBA" id="ARBA00022989"/>
    </source>
</evidence>